<dbReference type="InterPro" id="IPR001579">
    <property type="entry name" value="Glyco_hydro_18_chit_AS"/>
</dbReference>
<evidence type="ECO:0000256" key="1">
    <source>
        <dbReference type="ARBA" id="ARBA00000822"/>
    </source>
</evidence>
<comment type="catalytic activity">
    <reaction evidence="1">
        <text>Random endo-hydrolysis of N-acetyl-beta-D-glucosaminide (1-&gt;4)-beta-linkages in chitin and chitodextrins.</text>
        <dbReference type="EC" id="3.2.1.14"/>
    </reaction>
</comment>
<dbReference type="GO" id="GO:0000272">
    <property type="term" value="P:polysaccharide catabolic process"/>
    <property type="evidence" value="ECO:0007669"/>
    <property type="project" value="UniProtKB-KW"/>
</dbReference>
<keyword evidence="4" id="KW-0147">Chitin-binding</keyword>
<feature type="compositionally biased region" description="Acidic residues" evidence="13">
    <location>
        <begin position="688"/>
        <end position="698"/>
    </location>
</feature>
<feature type="compositionally biased region" description="Low complexity" evidence="13">
    <location>
        <begin position="805"/>
        <end position="814"/>
    </location>
</feature>
<evidence type="ECO:0000259" key="14">
    <source>
        <dbReference type="PROSITE" id="PS50940"/>
    </source>
</evidence>
<proteinExistence type="inferred from homology"/>
<evidence type="ECO:0000256" key="3">
    <source>
        <dbReference type="ARBA" id="ARBA00012729"/>
    </source>
</evidence>
<keyword evidence="11" id="KW-0624">Polysaccharide degradation</keyword>
<keyword evidence="9" id="KW-0119">Carbohydrate metabolism</keyword>
<dbReference type="PROSITE" id="PS01095">
    <property type="entry name" value="GH18_1"/>
    <property type="match status" value="1"/>
</dbReference>
<comment type="caution">
    <text evidence="16">The sequence shown here is derived from an EMBL/GenBank/DDBJ whole genome shotgun (WGS) entry which is preliminary data.</text>
</comment>
<keyword evidence="5" id="KW-0732">Signal</keyword>
<evidence type="ECO:0000256" key="13">
    <source>
        <dbReference type="SAM" id="MobiDB-lite"/>
    </source>
</evidence>
<evidence type="ECO:0000259" key="15">
    <source>
        <dbReference type="PROSITE" id="PS51910"/>
    </source>
</evidence>
<dbReference type="EC" id="3.2.1.14" evidence="3"/>
<evidence type="ECO:0000256" key="8">
    <source>
        <dbReference type="ARBA" id="ARBA00023157"/>
    </source>
</evidence>
<dbReference type="PROSITE" id="PS50940">
    <property type="entry name" value="CHIT_BIND_II"/>
    <property type="match status" value="1"/>
</dbReference>
<dbReference type="InterPro" id="IPR002557">
    <property type="entry name" value="Chitin-bd_dom"/>
</dbReference>
<feature type="region of interest" description="Disordered" evidence="13">
    <location>
        <begin position="346"/>
        <end position="444"/>
    </location>
</feature>
<keyword evidence="17" id="KW-1185">Reference proteome</keyword>
<dbReference type="SMART" id="SM00636">
    <property type="entry name" value="Glyco_18"/>
    <property type="match status" value="1"/>
</dbReference>
<keyword evidence="8" id="KW-1015">Disulfide bond</keyword>
<evidence type="ECO:0000313" key="17">
    <source>
        <dbReference type="Proteomes" id="UP000719412"/>
    </source>
</evidence>
<evidence type="ECO:0000313" key="16">
    <source>
        <dbReference type="EMBL" id="KAH0819901.1"/>
    </source>
</evidence>
<dbReference type="InterPro" id="IPR036508">
    <property type="entry name" value="Chitin-bd_dom_sf"/>
</dbReference>
<evidence type="ECO:0000256" key="7">
    <source>
        <dbReference type="ARBA" id="ARBA00023024"/>
    </source>
</evidence>
<organism evidence="16 17">
    <name type="scientific">Tenebrio molitor</name>
    <name type="common">Yellow mealworm beetle</name>
    <dbReference type="NCBI Taxonomy" id="7067"/>
    <lineage>
        <taxon>Eukaryota</taxon>
        <taxon>Metazoa</taxon>
        <taxon>Ecdysozoa</taxon>
        <taxon>Arthropoda</taxon>
        <taxon>Hexapoda</taxon>
        <taxon>Insecta</taxon>
        <taxon>Pterygota</taxon>
        <taxon>Neoptera</taxon>
        <taxon>Endopterygota</taxon>
        <taxon>Coleoptera</taxon>
        <taxon>Polyphaga</taxon>
        <taxon>Cucujiformia</taxon>
        <taxon>Tenebrionidae</taxon>
        <taxon>Tenebrio</taxon>
    </lineage>
</organism>
<sequence length="844" mass="94935">MPLLVEKISFMLGLSYFEGGYAKFTGLKTYNKNLKTMLAIGGWNEGSSRFSPMVANPERRKELIKNAIKFLRQNHFDGLDLDWEYPSFRDGGKSRDRDNYAQLVQELREEFDRESEKTGRSRLLLTMAVPAGIEYINKGYDVPKLNRYLDWMNILSYDYHSAFEPAVNHHAPLYSLEEPSEYNYDTELNIDYTIQHYLKNGADPNKLVLGIPTYGRSYTLYNPDANELGAPADGPGDMGDATRENGYLAYYEICEYVKSQDWELVQPDPDAMGPYAYKDNQWVGFDDDAIARKKAAYVAENGLGGIMFWSIDNDDFRGTCHGKPYPIIEAAKEALISAYGLTDENLVSPPAKSTKSKTRTRPQISSKSSETKEEGSEKKRISTSGGSRRRNRNKTKSEEASSSNRAKIRRKESRRTTEGPVYSSLELVTPSYTTPAPPSTPDMGGGFKCEDEGFYPHPKDCKKYYWCLNGAGELGIIAHQFTCPAGLYFNKAADSCDYSRNVLCNKKLSKSTTTTTTTTEATTSKTTPTKRAPPKITAATSRTTLFRTSTTTEAYEDEYEYEDEDDFEDGRNSEEDPRVIKELLDLIKKAGGIEQLEKQLKIHEDGSASVSNSAVTTPSSISKSLVERVLGKAAKSNIGRKNSYSFLNRNSRGPQNEGLKTTENRESQGRGRPQYTTITRQRAQKTETEDEEDSDNDENPQKHNKRQPEYVNIRRGRVSTTEEPEEDSKSQLNRNKVLGEEDDTEIDDEDEEPKKKNGIPQYVNIRRQRPSTTEETSTSKYTVIRRGTTEANVEDEDEDSEGKKTGSTTSSTEGVTLQNKRRSTTTPSTDTETSSAGKPDLKSK</sequence>
<dbReference type="SMART" id="SM00494">
    <property type="entry name" value="ChtBD2"/>
    <property type="match status" value="1"/>
</dbReference>
<feature type="domain" description="GH18" evidence="15">
    <location>
        <begin position="1"/>
        <end position="338"/>
    </location>
</feature>
<dbReference type="FunFam" id="2.170.140.10:FF:000005">
    <property type="entry name" value="Acidic mammalian chitinase"/>
    <property type="match status" value="1"/>
</dbReference>
<feature type="region of interest" description="Disordered" evidence="13">
    <location>
        <begin position="635"/>
        <end position="844"/>
    </location>
</feature>
<dbReference type="Gene3D" id="3.10.50.10">
    <property type="match status" value="1"/>
</dbReference>
<dbReference type="PANTHER" id="PTHR11177">
    <property type="entry name" value="CHITINASE"/>
    <property type="match status" value="1"/>
</dbReference>
<feature type="compositionally biased region" description="Low complexity" evidence="13">
    <location>
        <begin position="824"/>
        <end position="835"/>
    </location>
</feature>
<feature type="compositionally biased region" description="Basic and acidic residues" evidence="13">
    <location>
        <begin position="369"/>
        <end position="380"/>
    </location>
</feature>
<evidence type="ECO:0000256" key="10">
    <source>
        <dbReference type="ARBA" id="ARBA00023295"/>
    </source>
</evidence>
<accession>A0A8J6HQQ3</accession>
<keyword evidence="10 12" id="KW-0326">Glycosidase</keyword>
<evidence type="ECO:0000256" key="2">
    <source>
        <dbReference type="ARBA" id="ARBA00009121"/>
    </source>
</evidence>
<dbReference type="GO" id="GO:0005576">
    <property type="term" value="C:extracellular region"/>
    <property type="evidence" value="ECO:0007669"/>
    <property type="project" value="InterPro"/>
</dbReference>
<evidence type="ECO:0000256" key="4">
    <source>
        <dbReference type="ARBA" id="ARBA00022669"/>
    </source>
</evidence>
<dbReference type="PROSITE" id="PS51910">
    <property type="entry name" value="GH18_2"/>
    <property type="match status" value="1"/>
</dbReference>
<dbReference type="SUPFAM" id="SSF51445">
    <property type="entry name" value="(Trans)glycosidases"/>
    <property type="match status" value="1"/>
</dbReference>
<dbReference type="FunFam" id="3.10.50.10:FF:000004">
    <property type="entry name" value="Chitinase 5"/>
    <property type="match status" value="1"/>
</dbReference>
<dbReference type="SUPFAM" id="SSF54556">
    <property type="entry name" value="Chitinase insertion domain"/>
    <property type="match status" value="1"/>
</dbReference>
<dbReference type="InterPro" id="IPR011583">
    <property type="entry name" value="Chitinase_II/V-like_cat"/>
</dbReference>
<keyword evidence="6 12" id="KW-0378">Hydrolase</keyword>
<dbReference type="Pfam" id="PF00704">
    <property type="entry name" value="Glyco_hydro_18"/>
    <property type="match status" value="1"/>
</dbReference>
<dbReference type="AlphaFoldDB" id="A0A8J6HQQ3"/>
<feature type="compositionally biased region" description="Basic and acidic residues" evidence="13">
    <location>
        <begin position="660"/>
        <end position="669"/>
    </location>
</feature>
<protein>
    <recommendedName>
        <fullName evidence="3">chitinase</fullName>
        <ecNumber evidence="3">3.2.1.14</ecNumber>
    </recommendedName>
</protein>
<feature type="domain" description="Chitin-binding type-2" evidence="14">
    <location>
        <begin position="446"/>
        <end position="506"/>
    </location>
</feature>
<dbReference type="InterPro" id="IPR029070">
    <property type="entry name" value="Chitinase_insertion_sf"/>
</dbReference>
<dbReference type="Gene3D" id="2.170.140.10">
    <property type="entry name" value="Chitin binding domain"/>
    <property type="match status" value="1"/>
</dbReference>
<dbReference type="EMBL" id="JABDTM020013368">
    <property type="protein sequence ID" value="KAH0819901.1"/>
    <property type="molecule type" value="Genomic_DNA"/>
</dbReference>
<gene>
    <name evidence="16" type="ORF">GEV33_002890</name>
</gene>
<reference evidence="16" key="1">
    <citation type="journal article" date="2020" name="J Insects Food Feed">
        <title>The yellow mealworm (Tenebrio molitor) genome: a resource for the emerging insects as food and feed industry.</title>
        <authorList>
            <person name="Eriksson T."/>
            <person name="Andere A."/>
            <person name="Kelstrup H."/>
            <person name="Emery V."/>
            <person name="Picard C."/>
        </authorList>
    </citation>
    <scope>NUCLEOTIDE SEQUENCE</scope>
    <source>
        <strain evidence="16">Stoneville</strain>
        <tissue evidence="16">Whole head</tissue>
    </source>
</reference>
<evidence type="ECO:0000256" key="6">
    <source>
        <dbReference type="ARBA" id="ARBA00022801"/>
    </source>
</evidence>
<dbReference type="InterPro" id="IPR017853">
    <property type="entry name" value="GH"/>
</dbReference>
<dbReference type="Gene3D" id="3.20.20.80">
    <property type="entry name" value="Glycosidases"/>
    <property type="match status" value="1"/>
</dbReference>
<dbReference type="PANTHER" id="PTHR11177:SF399">
    <property type="entry name" value="CHITINASE 6, ISOFORM C"/>
    <property type="match status" value="1"/>
</dbReference>
<dbReference type="Proteomes" id="UP000719412">
    <property type="component" value="Unassembled WGS sequence"/>
</dbReference>
<evidence type="ECO:0000256" key="5">
    <source>
        <dbReference type="ARBA" id="ARBA00022729"/>
    </source>
</evidence>
<dbReference type="GO" id="GO:0008843">
    <property type="term" value="F:endochitinase activity"/>
    <property type="evidence" value="ECO:0007669"/>
    <property type="project" value="UniProtKB-EC"/>
</dbReference>
<keyword evidence="7" id="KW-0146">Chitin degradation</keyword>
<evidence type="ECO:0000256" key="11">
    <source>
        <dbReference type="ARBA" id="ARBA00023326"/>
    </source>
</evidence>
<name>A0A8J6HQQ3_TENMO</name>
<dbReference type="GO" id="GO:0006032">
    <property type="term" value="P:chitin catabolic process"/>
    <property type="evidence" value="ECO:0007669"/>
    <property type="project" value="UniProtKB-KW"/>
</dbReference>
<dbReference type="Pfam" id="PF01607">
    <property type="entry name" value="CBM_14"/>
    <property type="match status" value="1"/>
</dbReference>
<dbReference type="GO" id="GO:0008061">
    <property type="term" value="F:chitin binding"/>
    <property type="evidence" value="ECO:0007669"/>
    <property type="project" value="UniProtKB-KW"/>
</dbReference>
<dbReference type="FunFam" id="3.20.20.80:FF:000557">
    <property type="entry name" value="Uncharacterized protein"/>
    <property type="match status" value="1"/>
</dbReference>
<dbReference type="SUPFAM" id="SSF57625">
    <property type="entry name" value="Invertebrate chitin-binding proteins"/>
    <property type="match status" value="1"/>
</dbReference>
<dbReference type="InterPro" id="IPR050314">
    <property type="entry name" value="Glycosyl_Hydrlase_18"/>
</dbReference>
<reference evidence="16" key="2">
    <citation type="submission" date="2021-08" db="EMBL/GenBank/DDBJ databases">
        <authorList>
            <person name="Eriksson T."/>
        </authorList>
    </citation>
    <scope>NUCLEOTIDE SEQUENCE</scope>
    <source>
        <strain evidence="16">Stoneville</strain>
        <tissue evidence="16">Whole head</tissue>
    </source>
</reference>
<feature type="region of interest" description="Disordered" evidence="13">
    <location>
        <begin position="513"/>
        <end position="535"/>
    </location>
</feature>
<dbReference type="InterPro" id="IPR001223">
    <property type="entry name" value="Glyco_hydro18_cat"/>
</dbReference>
<evidence type="ECO:0000256" key="12">
    <source>
        <dbReference type="RuleBase" id="RU000489"/>
    </source>
</evidence>
<evidence type="ECO:0000256" key="9">
    <source>
        <dbReference type="ARBA" id="ARBA00023277"/>
    </source>
</evidence>
<feature type="compositionally biased region" description="Polar residues" evidence="13">
    <location>
        <begin position="639"/>
        <end position="659"/>
    </location>
</feature>
<feature type="compositionally biased region" description="Acidic residues" evidence="13">
    <location>
        <begin position="740"/>
        <end position="751"/>
    </location>
</feature>
<comment type="similarity">
    <text evidence="2">Belongs to the glycosyl hydrolase 18 family. Chitinase class II subfamily.</text>
</comment>